<dbReference type="Pfam" id="PF24511">
    <property type="entry name" value="DUF7591"/>
    <property type="match status" value="1"/>
</dbReference>
<dbReference type="EMBL" id="CP092624">
    <property type="protein sequence ID" value="UMM37518.1"/>
    <property type="molecule type" value="Genomic_DNA"/>
</dbReference>
<keyword evidence="1" id="KW-0472">Membrane</keyword>
<reference evidence="6 7" key="1">
    <citation type="submission" date="2022-04" db="EMBL/GenBank/DDBJ databases">
        <title>Chromosome-level reference genomes for two strains of Caenorhabditis briggsae: an improved platform for comparative genomics.</title>
        <authorList>
            <person name="Stevens L."/>
            <person name="Andersen E."/>
        </authorList>
    </citation>
    <scope>NUCLEOTIDE SEQUENCE [LARGE SCALE GENOMIC DNA]</scope>
    <source>
        <strain evidence="6">VX34</strain>
        <tissue evidence="6">Whole-organism</tissue>
    </source>
</reference>
<name>A0AAE9F3L8_CAEBR</name>
<evidence type="ECO:0000313" key="7">
    <source>
        <dbReference type="Proteomes" id="UP000829354"/>
    </source>
</evidence>
<keyword evidence="7" id="KW-1185">Reference proteome</keyword>
<dbReference type="InterPro" id="IPR056014">
    <property type="entry name" value="DUF7592"/>
</dbReference>
<feature type="domain" description="DUF7591" evidence="4">
    <location>
        <begin position="240"/>
        <end position="341"/>
    </location>
</feature>
<evidence type="ECO:0000259" key="3">
    <source>
        <dbReference type="Pfam" id="PF02408"/>
    </source>
</evidence>
<evidence type="ECO:0000259" key="5">
    <source>
        <dbReference type="Pfam" id="PF24512"/>
    </source>
</evidence>
<dbReference type="AlphaFoldDB" id="A0AAE9F3L8"/>
<dbReference type="InterPro" id="IPR019423">
    <property type="entry name" value="7TM_GPCR_serpentine_rcpt_Srj"/>
</dbReference>
<sequence>MIVLLLLIAASATVSDPVCPNGTIIFNPFDNVSYPNGFQGQNATTLFPDNFQCEFQINVPKGWYASATMSLSSKTLHAPVQVIDQNGNVEKVFAASAELFFFLAPHGKVKLSTENFKVKFGIQIYWAQYPTMSYPTIRKLDPTTSEPIANYGNGSSLAIVESATQVSATVVQPLDENLQYLRGTIFFDGPDWNSTYLGTGFQLLSNQAQFVSTGNLLSVLYLGDFSGYDQVTVILQDYSYTRGLTQFQAVSCFINENCGNFDMEGPASFITYSMHGGPEVLTSVVGSGTLDVYIGGVMKNKTIASYTAGPSYNNNLPQVFYGRIKTYILTGGNATINITRDSDTFLMSRNLERKGFIASGEYGKYSNTQDVTDRIQSPSVSFKIRYNIRSADLQEPVRMEIVEMKNAEILSRKIGLLYSTLSFCVQIHVTFSPEISGTFFHAIWTFDIGRACWIFAEADDERRNYIAAEFYERYGVDVYDINVITCLYNSSIPVIVCFCPCFAAWYMPVFKLNVGNWINWISAVAISFFPVLDPLALFYFIPVFRSRMNEIFRLKGKIRSGSTRISTI</sequence>
<dbReference type="PANTHER" id="PTHR47407">
    <property type="entry name" value="PROTEIN CBG15905-RELATED"/>
    <property type="match status" value="1"/>
</dbReference>
<protein>
    <recommendedName>
        <fullName evidence="8">CUB-like domain-containing protein</fullName>
    </recommendedName>
</protein>
<keyword evidence="2" id="KW-0732">Signal</keyword>
<dbReference type="Pfam" id="PF02408">
    <property type="entry name" value="CUB_2"/>
    <property type="match status" value="1"/>
</dbReference>
<dbReference type="InterPro" id="IPR003366">
    <property type="entry name" value="CUB-like_dom"/>
</dbReference>
<dbReference type="Pfam" id="PF10319">
    <property type="entry name" value="7TM_GPCR_Srj"/>
    <property type="match status" value="2"/>
</dbReference>
<evidence type="ECO:0000313" key="6">
    <source>
        <dbReference type="EMBL" id="UMM37518.1"/>
    </source>
</evidence>
<feature type="domain" description="CUB-like" evidence="3">
    <location>
        <begin position="16"/>
        <end position="130"/>
    </location>
</feature>
<evidence type="ECO:0000256" key="1">
    <source>
        <dbReference type="SAM" id="Phobius"/>
    </source>
</evidence>
<feature type="chain" id="PRO_5041960233" description="CUB-like domain-containing protein" evidence="2">
    <location>
        <begin position="16"/>
        <end position="568"/>
    </location>
</feature>
<feature type="transmembrane region" description="Helical" evidence="1">
    <location>
        <begin position="517"/>
        <end position="541"/>
    </location>
</feature>
<organism evidence="6 7">
    <name type="scientific">Caenorhabditis briggsae</name>
    <dbReference type="NCBI Taxonomy" id="6238"/>
    <lineage>
        <taxon>Eukaryota</taxon>
        <taxon>Metazoa</taxon>
        <taxon>Ecdysozoa</taxon>
        <taxon>Nematoda</taxon>
        <taxon>Chromadorea</taxon>
        <taxon>Rhabditida</taxon>
        <taxon>Rhabditina</taxon>
        <taxon>Rhabditomorpha</taxon>
        <taxon>Rhabditoidea</taxon>
        <taxon>Rhabditidae</taxon>
        <taxon>Peloderinae</taxon>
        <taxon>Caenorhabditis</taxon>
    </lineage>
</organism>
<gene>
    <name evidence="6" type="ORF">L5515_009262</name>
</gene>
<evidence type="ECO:0000256" key="2">
    <source>
        <dbReference type="SAM" id="SignalP"/>
    </source>
</evidence>
<feature type="signal peptide" evidence="2">
    <location>
        <begin position="1"/>
        <end position="15"/>
    </location>
</feature>
<evidence type="ECO:0000259" key="4">
    <source>
        <dbReference type="Pfam" id="PF24511"/>
    </source>
</evidence>
<dbReference type="Pfam" id="PF24512">
    <property type="entry name" value="DUF7592"/>
    <property type="match status" value="1"/>
</dbReference>
<feature type="domain" description="DUF7592" evidence="5">
    <location>
        <begin position="145"/>
        <end position="222"/>
    </location>
</feature>
<dbReference type="Proteomes" id="UP000829354">
    <property type="component" value="Chromosome V"/>
</dbReference>
<dbReference type="InterPro" id="IPR056013">
    <property type="entry name" value="DUF7591"/>
</dbReference>
<accession>A0AAE9F3L8</accession>
<evidence type="ECO:0008006" key="8">
    <source>
        <dbReference type="Google" id="ProtNLM"/>
    </source>
</evidence>
<keyword evidence="1" id="KW-0812">Transmembrane</keyword>
<dbReference type="PANTHER" id="PTHR47407:SF2">
    <property type="entry name" value="CUB-LIKE DOMAIN-CONTAINING PROTEIN-RELATED"/>
    <property type="match status" value="1"/>
</dbReference>
<keyword evidence="1" id="KW-1133">Transmembrane helix</keyword>
<proteinExistence type="predicted"/>